<evidence type="ECO:0000256" key="2">
    <source>
        <dbReference type="ARBA" id="ARBA00022679"/>
    </source>
</evidence>
<dbReference type="SMART" id="SM00387">
    <property type="entry name" value="HATPase_c"/>
    <property type="match status" value="1"/>
</dbReference>
<keyword evidence="3 7" id="KW-0547">Nucleotide-binding</keyword>
<comment type="caution">
    <text evidence="9">The sequence shown here is derived from an EMBL/GenBank/DDBJ whole genome shotgun (WGS) entry which is preliminary data.</text>
</comment>
<evidence type="ECO:0000313" key="9">
    <source>
        <dbReference type="EMBL" id="HJB97508.1"/>
    </source>
</evidence>
<dbReference type="Gene3D" id="3.30.565.10">
    <property type="entry name" value="Histidine kinase-like ATPase, C-terminal domain"/>
    <property type="match status" value="1"/>
</dbReference>
<comment type="similarity">
    <text evidence="7">Belongs to the anti-sigma-factor family.</text>
</comment>
<accession>A0A9D2MTW8</accession>
<keyword evidence="1 7" id="KW-0723">Serine/threonine-protein kinase</keyword>
<evidence type="ECO:0000256" key="6">
    <source>
        <dbReference type="ARBA" id="ARBA00022969"/>
    </source>
</evidence>
<dbReference type="NCBIfam" id="TIGR01925">
    <property type="entry name" value="spIIAB"/>
    <property type="match status" value="1"/>
</dbReference>
<dbReference type="AlphaFoldDB" id="A0A9D2MTW8"/>
<dbReference type="SUPFAM" id="SSF55874">
    <property type="entry name" value="ATPase domain of HSP90 chaperone/DNA topoisomerase II/histidine kinase"/>
    <property type="match status" value="1"/>
</dbReference>
<dbReference type="InterPro" id="IPR050267">
    <property type="entry name" value="Anti-sigma-factor_SerPK"/>
</dbReference>
<evidence type="ECO:0000256" key="3">
    <source>
        <dbReference type="ARBA" id="ARBA00022741"/>
    </source>
</evidence>
<dbReference type="GO" id="GO:0004674">
    <property type="term" value="F:protein serine/threonine kinase activity"/>
    <property type="evidence" value="ECO:0007669"/>
    <property type="project" value="UniProtKB-KW"/>
</dbReference>
<dbReference type="PANTHER" id="PTHR35526">
    <property type="entry name" value="ANTI-SIGMA-F FACTOR RSBW-RELATED"/>
    <property type="match status" value="1"/>
</dbReference>
<protein>
    <recommendedName>
        <fullName evidence="7">Anti-sigma F factor</fullName>
        <ecNumber evidence="7">2.7.11.1</ecNumber>
    </recommendedName>
    <alternativeName>
        <fullName evidence="7">Stage II sporulation protein AB</fullName>
    </alternativeName>
</protein>
<comment type="function">
    <text evidence="7">Binds to sigma F and blocks its ability to form an RNA polymerase holoenzyme (E-sigma F). Phosphorylates SpoIIAA on a serine residue. This phosphorylation may enable SpoIIAA to act as an anti-anti-sigma factor that counteracts SpoIIAB and thus releases sigma F from inhibition.</text>
</comment>
<dbReference type="GO" id="GO:0016989">
    <property type="term" value="F:sigma factor antagonist activity"/>
    <property type="evidence" value="ECO:0007669"/>
    <property type="project" value="InterPro"/>
</dbReference>
<evidence type="ECO:0000259" key="8">
    <source>
        <dbReference type="SMART" id="SM00387"/>
    </source>
</evidence>
<evidence type="ECO:0000313" key="10">
    <source>
        <dbReference type="Proteomes" id="UP000826793"/>
    </source>
</evidence>
<dbReference type="HAMAP" id="MF_00637">
    <property type="entry name" value="Anti_sigma_F"/>
    <property type="match status" value="1"/>
</dbReference>
<dbReference type="InterPro" id="IPR003594">
    <property type="entry name" value="HATPase_dom"/>
</dbReference>
<reference evidence="9" key="2">
    <citation type="submission" date="2021-04" db="EMBL/GenBank/DDBJ databases">
        <authorList>
            <person name="Gilroy R."/>
        </authorList>
    </citation>
    <scope>NUCLEOTIDE SEQUENCE</scope>
    <source>
        <strain evidence="9">CHK185-1770</strain>
    </source>
</reference>
<evidence type="ECO:0000256" key="5">
    <source>
        <dbReference type="ARBA" id="ARBA00022840"/>
    </source>
</evidence>
<evidence type="ECO:0000256" key="7">
    <source>
        <dbReference type="HAMAP-Rule" id="MF_00637"/>
    </source>
</evidence>
<gene>
    <name evidence="7 9" type="primary">spoIIAB</name>
    <name evidence="9" type="ORF">H9710_02885</name>
</gene>
<dbReference type="GO" id="GO:0030436">
    <property type="term" value="P:asexual sporulation"/>
    <property type="evidence" value="ECO:0007669"/>
    <property type="project" value="UniProtKB-UniRule"/>
</dbReference>
<feature type="domain" description="Histidine kinase/HSP90-like ATPase" evidence="8">
    <location>
        <begin position="37"/>
        <end position="141"/>
    </location>
</feature>
<sequence length="143" mass="15300">MKPVNQMQVSFSSHSVNESFGRAAVAAFLAQLDPTVADLTDMKTAVSEAVTNAIVHGYKDKLGTVYITAKLFENGKAVVRVRDKGCGIPDIQQAMEPLFTTGGEERAGLGFAVMQSFCDSVRVTSTVGKGTSVTLTKYFALKE</sequence>
<evidence type="ECO:0000256" key="1">
    <source>
        <dbReference type="ARBA" id="ARBA00022527"/>
    </source>
</evidence>
<reference evidence="9" key="1">
    <citation type="journal article" date="2021" name="PeerJ">
        <title>Extensive microbial diversity within the chicken gut microbiome revealed by metagenomics and culture.</title>
        <authorList>
            <person name="Gilroy R."/>
            <person name="Ravi A."/>
            <person name="Getino M."/>
            <person name="Pursley I."/>
            <person name="Horton D.L."/>
            <person name="Alikhan N.F."/>
            <person name="Baker D."/>
            <person name="Gharbi K."/>
            <person name="Hall N."/>
            <person name="Watson M."/>
            <person name="Adriaenssens E.M."/>
            <person name="Foster-Nyarko E."/>
            <person name="Jarju S."/>
            <person name="Secka A."/>
            <person name="Antonio M."/>
            <person name="Oren A."/>
            <person name="Chaudhuri R.R."/>
            <person name="La Ragione R."/>
            <person name="Hildebrand F."/>
            <person name="Pallen M.J."/>
        </authorList>
    </citation>
    <scope>NUCLEOTIDE SEQUENCE</scope>
    <source>
        <strain evidence="9">CHK185-1770</strain>
    </source>
</reference>
<keyword evidence="2 7" id="KW-0808">Transferase</keyword>
<dbReference type="Pfam" id="PF13581">
    <property type="entry name" value="HATPase_c_2"/>
    <property type="match status" value="1"/>
</dbReference>
<keyword evidence="6 7" id="KW-0749">Sporulation</keyword>
<proteinExistence type="inferred from homology"/>
<dbReference type="EMBL" id="DWXG01000025">
    <property type="protein sequence ID" value="HJB97508.1"/>
    <property type="molecule type" value="Genomic_DNA"/>
</dbReference>
<keyword evidence="4 7" id="KW-0418">Kinase</keyword>
<dbReference type="EC" id="2.7.11.1" evidence="7"/>
<dbReference type="GO" id="GO:0005524">
    <property type="term" value="F:ATP binding"/>
    <property type="evidence" value="ECO:0007669"/>
    <property type="project" value="UniProtKB-KW"/>
</dbReference>
<name>A0A9D2MTW8_9FIRM</name>
<dbReference type="PANTHER" id="PTHR35526:SF3">
    <property type="entry name" value="ANTI-SIGMA-F FACTOR RSBW"/>
    <property type="match status" value="1"/>
</dbReference>
<evidence type="ECO:0000256" key="4">
    <source>
        <dbReference type="ARBA" id="ARBA00022777"/>
    </source>
</evidence>
<dbReference type="InterPro" id="IPR010194">
    <property type="entry name" value="Anti-sigma_F"/>
</dbReference>
<comment type="catalytic activity">
    <reaction evidence="7">
        <text>L-seryl-[protein] + ATP = O-phospho-L-seryl-[protein] + ADP + H(+)</text>
        <dbReference type="Rhea" id="RHEA:17989"/>
        <dbReference type="Rhea" id="RHEA-COMP:9863"/>
        <dbReference type="Rhea" id="RHEA-COMP:11604"/>
        <dbReference type="ChEBI" id="CHEBI:15378"/>
        <dbReference type="ChEBI" id="CHEBI:29999"/>
        <dbReference type="ChEBI" id="CHEBI:30616"/>
        <dbReference type="ChEBI" id="CHEBI:83421"/>
        <dbReference type="ChEBI" id="CHEBI:456216"/>
        <dbReference type="EC" id="2.7.11.1"/>
    </reaction>
</comment>
<dbReference type="Proteomes" id="UP000826793">
    <property type="component" value="Unassembled WGS sequence"/>
</dbReference>
<dbReference type="GO" id="GO:0042174">
    <property type="term" value="P:negative regulation of sporulation resulting in formation of a cellular spore"/>
    <property type="evidence" value="ECO:0007669"/>
    <property type="project" value="InterPro"/>
</dbReference>
<keyword evidence="5 7" id="KW-0067">ATP-binding</keyword>
<dbReference type="GO" id="GO:0030435">
    <property type="term" value="P:sporulation resulting in formation of a cellular spore"/>
    <property type="evidence" value="ECO:0007669"/>
    <property type="project" value="UniProtKB-KW"/>
</dbReference>
<organism evidence="9 10">
    <name type="scientific">Candidatus Acutalibacter pullicola</name>
    <dbReference type="NCBI Taxonomy" id="2838417"/>
    <lineage>
        <taxon>Bacteria</taxon>
        <taxon>Bacillati</taxon>
        <taxon>Bacillota</taxon>
        <taxon>Clostridia</taxon>
        <taxon>Eubacteriales</taxon>
        <taxon>Acutalibacteraceae</taxon>
        <taxon>Acutalibacter</taxon>
    </lineage>
</organism>
<comment type="catalytic activity">
    <reaction evidence="7">
        <text>L-threonyl-[protein] + ATP = O-phospho-L-threonyl-[protein] + ADP + H(+)</text>
        <dbReference type="Rhea" id="RHEA:46608"/>
        <dbReference type="Rhea" id="RHEA-COMP:11060"/>
        <dbReference type="Rhea" id="RHEA-COMP:11605"/>
        <dbReference type="ChEBI" id="CHEBI:15378"/>
        <dbReference type="ChEBI" id="CHEBI:30013"/>
        <dbReference type="ChEBI" id="CHEBI:30616"/>
        <dbReference type="ChEBI" id="CHEBI:61977"/>
        <dbReference type="ChEBI" id="CHEBI:456216"/>
        <dbReference type="EC" id="2.7.11.1"/>
    </reaction>
</comment>
<dbReference type="InterPro" id="IPR036890">
    <property type="entry name" value="HATPase_C_sf"/>
</dbReference>